<protein>
    <submittedName>
        <fullName evidence="1">Uncharacterized protein</fullName>
    </submittedName>
</protein>
<comment type="caution">
    <text evidence="1">The sequence shown here is derived from an EMBL/GenBank/DDBJ whole genome shotgun (WGS) entry which is preliminary data.</text>
</comment>
<evidence type="ECO:0000313" key="1">
    <source>
        <dbReference type="EMBL" id="KAI2382385.1"/>
    </source>
</evidence>
<organism evidence="1">
    <name type="scientific">Ophidiomyces ophidiicola</name>
    <dbReference type="NCBI Taxonomy" id="1387563"/>
    <lineage>
        <taxon>Eukaryota</taxon>
        <taxon>Fungi</taxon>
        <taxon>Dikarya</taxon>
        <taxon>Ascomycota</taxon>
        <taxon>Pezizomycotina</taxon>
        <taxon>Eurotiomycetes</taxon>
        <taxon>Eurotiomycetidae</taxon>
        <taxon>Onygenales</taxon>
        <taxon>Onygenaceae</taxon>
        <taxon>Ophidiomyces</taxon>
    </lineage>
</organism>
<dbReference type="EMBL" id="JALBCA010000127">
    <property type="protein sequence ID" value="KAI2382385.1"/>
    <property type="molecule type" value="Genomic_DNA"/>
</dbReference>
<reference evidence="1" key="1">
    <citation type="journal article" date="2022" name="bioRxiv">
        <title>Population genetic analysis of Ophidiomyces ophidiicola, the causative agent of snake fungal disease, indicates recent introductions to the USA.</title>
        <authorList>
            <person name="Ladner J.T."/>
            <person name="Palmer J.M."/>
            <person name="Ettinger C.L."/>
            <person name="Stajich J.E."/>
            <person name="Farrell T.M."/>
            <person name="Glorioso B.M."/>
            <person name="Lawson B."/>
            <person name="Price S.J."/>
            <person name="Stengle A.G."/>
            <person name="Grear D.A."/>
            <person name="Lorch J.M."/>
        </authorList>
    </citation>
    <scope>NUCLEOTIDE SEQUENCE</scope>
    <source>
        <strain evidence="1">NWHC 24266-5</strain>
    </source>
</reference>
<accession>A0ACB8UPS0</accession>
<proteinExistence type="predicted"/>
<sequence>MAATGELPLAIHVPSPAPNFNSCYDTSDMDAYINFEPVYPSPSLSPPTETKPVNPQPLSHPYQHSSNLSQSPASTNASFASNTQFPQQASFNAPSHQYASYQQQTGLPMGALANTVALNPALNMNMGFPDPSLRPADGFGLVSRPGDYLSGNQNPVMSFPSDPVDMDMESDPTGLSHTDMLSSQPSKAQFVDPITLGSQEPAPVASTSQVGRVYPGIHQQAARARAAQQQRQQELIRRQQQQHQIAQNQAPNHSRLPSRSHQPKVNRPVDPVVEERISRLLQQMRQSSVAAREDQPTVSNSLPQPPRQKKDEQDMDEDERLLASEEGKKLSSKERRQLRNKVSARAFRSRRKEYIGQLEGELTAKTNEATDLRLQNRALMEENARLTDLTRMLLSSPQFASFLNDVSRNGLPSLLQKQPSSQPNQSSTDPLNDAKSVHHSQDGQTQNPQTTLPTVTEDQFDFTSLESGWNSGIDVNYANPTVLAVLEVPECPSVDATVLSGKGSIVATSFSKEEMKDLAPHFSHLEIDNHNSGSQEEHASCAVHVDDNNPSFALYRDQPNSESGSETLEGLSREPEQEKRSAHFDLVVDSDISELGLSDLQNKRRFERFRSNLEGAFQRLYRATLHLE</sequence>
<name>A0ACB8UPS0_9EURO</name>
<gene>
    <name evidence="1" type="ORF">LOY88_006082</name>
</gene>